<proteinExistence type="predicted"/>
<protein>
    <submittedName>
        <fullName evidence="1">Uncharacterized protein</fullName>
    </submittedName>
</protein>
<name>A0A0F9CGC6_9ZZZZ</name>
<reference evidence="1" key="1">
    <citation type="journal article" date="2015" name="Nature">
        <title>Complex archaea that bridge the gap between prokaryotes and eukaryotes.</title>
        <authorList>
            <person name="Spang A."/>
            <person name="Saw J.H."/>
            <person name="Jorgensen S.L."/>
            <person name="Zaremba-Niedzwiedzka K."/>
            <person name="Martijn J."/>
            <person name="Lind A.E."/>
            <person name="van Eijk R."/>
            <person name="Schleper C."/>
            <person name="Guy L."/>
            <person name="Ettema T.J."/>
        </authorList>
    </citation>
    <scope>NUCLEOTIDE SEQUENCE</scope>
</reference>
<accession>A0A0F9CGC6</accession>
<dbReference type="EMBL" id="LAZR01033410">
    <property type="protein sequence ID" value="KKL48169.1"/>
    <property type="molecule type" value="Genomic_DNA"/>
</dbReference>
<gene>
    <name evidence="1" type="ORF">LCGC14_2328230</name>
</gene>
<evidence type="ECO:0000313" key="1">
    <source>
        <dbReference type="EMBL" id="KKL48169.1"/>
    </source>
</evidence>
<dbReference type="AlphaFoldDB" id="A0A0F9CGC6"/>
<comment type="caution">
    <text evidence="1">The sequence shown here is derived from an EMBL/GenBank/DDBJ whole genome shotgun (WGS) entry which is preliminary data.</text>
</comment>
<feature type="non-terminal residue" evidence="1">
    <location>
        <position position="163"/>
    </location>
</feature>
<sequence length="163" mass="17641">MKLKLLLLGIVILLALPILAYADTSCVSLTLIDDTYINRDVPDTNYNTNVLLRMQRGATDIQRAHLTWDIGNLSDKTVVDSNASWVLSTAGANYDFAFREVNGTVDYPTITWNTGNVCGNTPTDENISGSTDCNSSPFLVAPTVGTGTKSYNITSGLTQATER</sequence>
<organism evidence="1">
    <name type="scientific">marine sediment metagenome</name>
    <dbReference type="NCBI Taxonomy" id="412755"/>
    <lineage>
        <taxon>unclassified sequences</taxon>
        <taxon>metagenomes</taxon>
        <taxon>ecological metagenomes</taxon>
    </lineage>
</organism>